<gene>
    <name evidence="2" type="ORF">PPRIM_AZ9-3.1.T0310039</name>
</gene>
<protein>
    <recommendedName>
        <fullName evidence="1">PX domain-containing protein</fullName>
    </recommendedName>
</protein>
<keyword evidence="3" id="KW-1185">Reference proteome</keyword>
<name>A0A8S1L1P5_PARPR</name>
<dbReference type="CDD" id="cd06093">
    <property type="entry name" value="PX_domain"/>
    <property type="match status" value="1"/>
</dbReference>
<dbReference type="AlphaFoldDB" id="A0A8S1L1P5"/>
<dbReference type="OMA" id="PIMAFLN"/>
<reference evidence="2" key="1">
    <citation type="submission" date="2021-01" db="EMBL/GenBank/DDBJ databases">
        <authorList>
            <consortium name="Genoscope - CEA"/>
            <person name="William W."/>
        </authorList>
    </citation>
    <scope>NUCLEOTIDE SEQUENCE</scope>
</reference>
<evidence type="ECO:0000259" key="1">
    <source>
        <dbReference type="PROSITE" id="PS50195"/>
    </source>
</evidence>
<proteinExistence type="predicted"/>
<sequence length="174" mass="20977">MANQTQKIQYDQNYQVVNENNSDLPIMAFLNRQNKQRVKKHLNSKQYDQQNCEFQVEVINYKTIEKQFTIYQIKVIYGSLYWVFQTRYSLLEDLNSKLNKQIVQRLEKFPEKRIFGNLDQQFILKRKVQIDLYLKSLFKQGRNEKAVKEFIKQSQKAAIEINDPCELKHFKLDS</sequence>
<accession>A0A8S1L1P5</accession>
<dbReference type="EMBL" id="CAJJDM010000030">
    <property type="protein sequence ID" value="CAD8060901.1"/>
    <property type="molecule type" value="Genomic_DNA"/>
</dbReference>
<comment type="caution">
    <text evidence="2">The sequence shown here is derived from an EMBL/GenBank/DDBJ whole genome shotgun (WGS) entry which is preliminary data.</text>
</comment>
<dbReference type="PROSITE" id="PS50195">
    <property type="entry name" value="PX"/>
    <property type="match status" value="1"/>
</dbReference>
<evidence type="ECO:0000313" key="3">
    <source>
        <dbReference type="Proteomes" id="UP000688137"/>
    </source>
</evidence>
<dbReference type="InterPro" id="IPR001683">
    <property type="entry name" value="PX_dom"/>
</dbReference>
<dbReference type="Pfam" id="PF00787">
    <property type="entry name" value="PX"/>
    <property type="match status" value="1"/>
</dbReference>
<feature type="domain" description="PX" evidence="1">
    <location>
        <begin position="49"/>
        <end position="174"/>
    </location>
</feature>
<dbReference type="SMART" id="SM00312">
    <property type="entry name" value="PX"/>
    <property type="match status" value="1"/>
</dbReference>
<dbReference type="Proteomes" id="UP000688137">
    <property type="component" value="Unassembled WGS sequence"/>
</dbReference>
<dbReference type="GO" id="GO:0035091">
    <property type="term" value="F:phosphatidylinositol binding"/>
    <property type="evidence" value="ECO:0007669"/>
    <property type="project" value="InterPro"/>
</dbReference>
<organism evidence="2 3">
    <name type="scientific">Paramecium primaurelia</name>
    <dbReference type="NCBI Taxonomy" id="5886"/>
    <lineage>
        <taxon>Eukaryota</taxon>
        <taxon>Sar</taxon>
        <taxon>Alveolata</taxon>
        <taxon>Ciliophora</taxon>
        <taxon>Intramacronucleata</taxon>
        <taxon>Oligohymenophorea</taxon>
        <taxon>Peniculida</taxon>
        <taxon>Parameciidae</taxon>
        <taxon>Paramecium</taxon>
    </lineage>
</organism>
<evidence type="ECO:0000313" key="2">
    <source>
        <dbReference type="EMBL" id="CAD8060901.1"/>
    </source>
</evidence>